<protein>
    <submittedName>
        <fullName evidence="1">Uncharacterized protein</fullName>
    </submittedName>
</protein>
<proteinExistence type="predicted"/>
<gene>
    <name evidence="1" type="ORF">OPT61_g4151</name>
</gene>
<evidence type="ECO:0000313" key="2">
    <source>
        <dbReference type="Proteomes" id="UP001153331"/>
    </source>
</evidence>
<dbReference type="Proteomes" id="UP001153331">
    <property type="component" value="Unassembled WGS sequence"/>
</dbReference>
<reference evidence="1" key="1">
    <citation type="submission" date="2022-11" db="EMBL/GenBank/DDBJ databases">
        <title>Genome Sequence of Boeremia exigua.</title>
        <authorList>
            <person name="Buettner E."/>
        </authorList>
    </citation>
    <scope>NUCLEOTIDE SEQUENCE</scope>
    <source>
        <strain evidence="1">CU02</strain>
    </source>
</reference>
<name>A0ACC2IF20_9PLEO</name>
<accession>A0ACC2IF20</accession>
<comment type="caution">
    <text evidence="1">The sequence shown here is derived from an EMBL/GenBank/DDBJ whole genome shotgun (WGS) entry which is preliminary data.</text>
</comment>
<sequence length="756" mass="85917">MLGQQDGRYATGTLDIRYEHHTSAKTFREAVRQNCYICRALFVNLSKHLDDDPIQQRRDSVISSSHPTEAERIFSELLDCSLSSKAYLFLQKVDHTYRLRIDLSYDEVKIQHTFHLACRQGDPTCPDHRSVHVRYRTLEYPSVTTHTSSKPSAPRDYGAALQWPKECKCYAPPKKPFFPTRLLSLKHVKSSIETYGNSTSYCRGSQALVNLVETKSWTQANSKELDCEANERRYVTLSHCWGGVVSHRLLRSNYDGFVRGILVADLPKTFQDAIYFASALQGVDYIWIDSLCIIQEDKADWLEEAGKMGRVYSSTFLNLSATAAINSTEGLFGHGDFELLEEDEVTLDIGGLPLAYDRKTLPESPHERKQFLSRRCKIVDASFWENKVGKGPVNTRGWVIQERLMSPRVLHFCKDQVGWECACRDARRISAICDTPTADAMDQDEHLSYYVVLDGIRQRMIKAKHALYGDAPSSLSAFDLWAAVVNMYSKTAITNPEDKLIALSGLASVVAEETKCAYVAGLWRKRLASQLLWHVEPIFRSSDRSFSNPATVKAENHAPSFSWAALDVTGHGITYADTIHCEVYVRVEKCIVKTLTENAFGIVSNARLILWGKLRQARIISRPNNRFGWYLMGHNDLDKECHTNMYLDCPQHEADCIDNEKAQIYALPMAKSDESAWTSKSEYLVCLLLRPGPERGTFRRIGLTKLSPAADRRAMQKITWCDRLMYKILEPNTNDVMLPHDGNYDDVTGRHRFSVV</sequence>
<dbReference type="EMBL" id="JAPHNI010000230">
    <property type="protein sequence ID" value="KAJ8113806.1"/>
    <property type="molecule type" value="Genomic_DNA"/>
</dbReference>
<keyword evidence="2" id="KW-1185">Reference proteome</keyword>
<organism evidence="1 2">
    <name type="scientific">Boeremia exigua</name>
    <dbReference type="NCBI Taxonomy" id="749465"/>
    <lineage>
        <taxon>Eukaryota</taxon>
        <taxon>Fungi</taxon>
        <taxon>Dikarya</taxon>
        <taxon>Ascomycota</taxon>
        <taxon>Pezizomycotina</taxon>
        <taxon>Dothideomycetes</taxon>
        <taxon>Pleosporomycetidae</taxon>
        <taxon>Pleosporales</taxon>
        <taxon>Pleosporineae</taxon>
        <taxon>Didymellaceae</taxon>
        <taxon>Boeremia</taxon>
    </lineage>
</organism>
<evidence type="ECO:0000313" key="1">
    <source>
        <dbReference type="EMBL" id="KAJ8113806.1"/>
    </source>
</evidence>